<proteinExistence type="predicted"/>
<protein>
    <submittedName>
        <fullName evidence="1">Uncharacterized protein</fullName>
    </submittedName>
</protein>
<dbReference type="Proteomes" id="UP000607653">
    <property type="component" value="Unassembled WGS sequence"/>
</dbReference>
<reference evidence="1 2" key="1">
    <citation type="journal article" date="2020" name="Mol. Biol. Evol.">
        <title>Distinct Expression and Methylation Patterns for Genes with Different Fates following a Single Whole-Genome Duplication in Flowering Plants.</title>
        <authorList>
            <person name="Shi T."/>
            <person name="Rahmani R.S."/>
            <person name="Gugger P.F."/>
            <person name="Wang M."/>
            <person name="Li H."/>
            <person name="Zhang Y."/>
            <person name="Li Z."/>
            <person name="Wang Q."/>
            <person name="Van de Peer Y."/>
            <person name="Marchal K."/>
            <person name="Chen J."/>
        </authorList>
    </citation>
    <scope>NUCLEOTIDE SEQUENCE [LARGE SCALE GENOMIC DNA]</scope>
    <source>
        <tissue evidence="1">Leaf</tissue>
    </source>
</reference>
<dbReference type="AlphaFoldDB" id="A0A822XRS0"/>
<sequence length="61" mass="6897">MHVLAILCVEEQTVENPTMREVVQILIELPRPSNSKHGDSTIMMIESLLSLAAVKRRHFIA</sequence>
<evidence type="ECO:0000313" key="1">
    <source>
        <dbReference type="EMBL" id="DAD21666.1"/>
    </source>
</evidence>
<organism evidence="1 2">
    <name type="scientific">Nelumbo nucifera</name>
    <name type="common">Sacred lotus</name>
    <dbReference type="NCBI Taxonomy" id="4432"/>
    <lineage>
        <taxon>Eukaryota</taxon>
        <taxon>Viridiplantae</taxon>
        <taxon>Streptophyta</taxon>
        <taxon>Embryophyta</taxon>
        <taxon>Tracheophyta</taxon>
        <taxon>Spermatophyta</taxon>
        <taxon>Magnoliopsida</taxon>
        <taxon>Proteales</taxon>
        <taxon>Nelumbonaceae</taxon>
        <taxon>Nelumbo</taxon>
    </lineage>
</organism>
<name>A0A822XRS0_NELNU</name>
<dbReference type="EMBL" id="DUZY01000001">
    <property type="protein sequence ID" value="DAD21666.1"/>
    <property type="molecule type" value="Genomic_DNA"/>
</dbReference>
<evidence type="ECO:0000313" key="2">
    <source>
        <dbReference type="Proteomes" id="UP000607653"/>
    </source>
</evidence>
<accession>A0A822XRS0</accession>
<gene>
    <name evidence="1" type="ORF">HUJ06_023129</name>
</gene>
<comment type="caution">
    <text evidence="1">The sequence shown here is derived from an EMBL/GenBank/DDBJ whole genome shotgun (WGS) entry which is preliminary data.</text>
</comment>
<keyword evidence="2" id="KW-1185">Reference proteome</keyword>